<name>A0A7D9KZL4_PARCT</name>
<reference evidence="1" key="1">
    <citation type="submission" date="2020-04" db="EMBL/GenBank/DDBJ databases">
        <authorList>
            <person name="Alioto T."/>
            <person name="Alioto T."/>
            <person name="Gomez Garrido J."/>
        </authorList>
    </citation>
    <scope>NUCLEOTIDE SEQUENCE</scope>
    <source>
        <strain evidence="1">A484AB</strain>
    </source>
</reference>
<dbReference type="PANTHER" id="PTHR34407">
    <property type="entry name" value="EXPRESSED PROTEIN"/>
    <property type="match status" value="1"/>
</dbReference>
<dbReference type="OrthoDB" id="5951887at2759"/>
<dbReference type="PANTHER" id="PTHR34407:SF1">
    <property type="entry name" value="SGNH HYDROLASE-TYPE ESTERASE DOMAIN-CONTAINING PROTEIN"/>
    <property type="match status" value="1"/>
</dbReference>
<evidence type="ECO:0000313" key="2">
    <source>
        <dbReference type="Proteomes" id="UP001152795"/>
    </source>
</evidence>
<keyword evidence="2" id="KW-1185">Reference proteome</keyword>
<sequence length="749" mass="85948">MKTIARMLLAVILVQQCRFAISKENNKLLSSQQKDKQRSSLPINVNNNFIYQFTQERKRALLNAYGTRAFPKQDRKDSTNELHVSMERRKPAISSKIQHEITHRKLRTTHRTLQTTHRSPQNTQRRLFEKNALLNKLTKLKSHNYAARNLINLFNRQIPGSAETNGISRETSMELNRNNIKSKRSVKIMAYDRKFKFESPPTLNESKLENNLSSKISFKPPLQVVFYYNMFKPREVKENFALSNGAEHQMKNTFLPPTILTTLHKALLVHPFKMWKLKHKFSSMKDIRVHENELHEVIQNPWNQRLQHKLYKVLRGEDVYLDVFGGSNTVGAGPKKDEGDIEGRFSKVITHWWNKTITPITGSNLKLREIAMGGTSSEFFQFCFGSYIHEKLDLVFIEMAVNDMRELPSNANKSLPLEQLTRQLLAYPTEPALVYINLFKGLYCNEGCTNIEDYGQDLLTDTYNITSLKWRNAVCFGNTSNKLKSPCELICSDKWHINQLGHAHISLMVINLFRKIVLDHISSVITNSRVTNWKKPTRVSGENESMRVHRGITFSTRNQFLRGLLRHKIALPRPVFINKTTKIISEPLCWTKLSPNYHRINDVKNNLNVVRTKNKGFYLEHAKIGGKCNKPPCRVDAYRSWTGKTVGANITFSFTVPGGNSSMSARGIQTRSVVVAIRTCWNCGAADMWLDSYYKSKKLFSAKLHFGRTTTKIVALHVEPGNHTLNVEIVREGEVSIVAIMVGPSDGPY</sequence>
<organism evidence="1 2">
    <name type="scientific">Paramuricea clavata</name>
    <name type="common">Red gorgonian</name>
    <name type="synonym">Violescent sea-whip</name>
    <dbReference type="NCBI Taxonomy" id="317549"/>
    <lineage>
        <taxon>Eukaryota</taxon>
        <taxon>Metazoa</taxon>
        <taxon>Cnidaria</taxon>
        <taxon>Anthozoa</taxon>
        <taxon>Octocorallia</taxon>
        <taxon>Malacalcyonacea</taxon>
        <taxon>Plexauridae</taxon>
        <taxon>Paramuricea</taxon>
    </lineage>
</organism>
<protein>
    <submittedName>
        <fullName evidence="1">Uncharacterized protein</fullName>
    </submittedName>
</protein>
<dbReference type="Proteomes" id="UP001152795">
    <property type="component" value="Unassembled WGS sequence"/>
</dbReference>
<evidence type="ECO:0000313" key="1">
    <source>
        <dbReference type="EMBL" id="CAB4023014.1"/>
    </source>
</evidence>
<gene>
    <name evidence="1" type="ORF">PACLA_8A045926</name>
</gene>
<dbReference type="AlphaFoldDB" id="A0A7D9KZL4"/>
<accession>A0A7D9KZL4</accession>
<dbReference type="EMBL" id="CACRXK020012270">
    <property type="protein sequence ID" value="CAB4023014.1"/>
    <property type="molecule type" value="Genomic_DNA"/>
</dbReference>
<dbReference type="SUPFAM" id="SSF52266">
    <property type="entry name" value="SGNH hydrolase"/>
    <property type="match status" value="1"/>
</dbReference>
<comment type="caution">
    <text evidence="1">The sequence shown here is derived from an EMBL/GenBank/DDBJ whole genome shotgun (WGS) entry which is preliminary data.</text>
</comment>
<proteinExistence type="predicted"/>